<evidence type="ECO:0000313" key="1">
    <source>
        <dbReference type="EMBL" id="JAD62741.1"/>
    </source>
</evidence>
<accession>A0A0A9BHB1</accession>
<reference evidence="1" key="2">
    <citation type="journal article" date="2015" name="Data Brief">
        <title>Shoot transcriptome of the giant reed, Arundo donax.</title>
        <authorList>
            <person name="Barrero R.A."/>
            <person name="Guerrero F.D."/>
            <person name="Moolhuijzen P."/>
            <person name="Goolsby J.A."/>
            <person name="Tidwell J."/>
            <person name="Bellgard S.E."/>
            <person name="Bellgard M.I."/>
        </authorList>
    </citation>
    <scope>NUCLEOTIDE SEQUENCE</scope>
    <source>
        <tissue evidence="1">Shoot tissue taken approximately 20 cm above the soil surface</tissue>
    </source>
</reference>
<dbReference type="EMBL" id="GBRH01235154">
    <property type="protein sequence ID" value="JAD62741.1"/>
    <property type="molecule type" value="Transcribed_RNA"/>
</dbReference>
<organism evidence="1">
    <name type="scientific">Arundo donax</name>
    <name type="common">Giant reed</name>
    <name type="synonym">Donax arundinaceus</name>
    <dbReference type="NCBI Taxonomy" id="35708"/>
    <lineage>
        <taxon>Eukaryota</taxon>
        <taxon>Viridiplantae</taxon>
        <taxon>Streptophyta</taxon>
        <taxon>Embryophyta</taxon>
        <taxon>Tracheophyta</taxon>
        <taxon>Spermatophyta</taxon>
        <taxon>Magnoliopsida</taxon>
        <taxon>Liliopsida</taxon>
        <taxon>Poales</taxon>
        <taxon>Poaceae</taxon>
        <taxon>PACMAD clade</taxon>
        <taxon>Arundinoideae</taxon>
        <taxon>Arundineae</taxon>
        <taxon>Arundo</taxon>
    </lineage>
</organism>
<sequence length="80" mass="8681">MTSASNRANHIAWQVAVAVAIYSASQLDNATTFCLVDCQQIGLSPRKKIIPVVLFLLSTSPARSLSLKPFRTVSTPFFLA</sequence>
<name>A0A0A9BHB1_ARUDO</name>
<reference evidence="1" key="1">
    <citation type="submission" date="2014-09" db="EMBL/GenBank/DDBJ databases">
        <authorList>
            <person name="Magalhaes I.L.F."/>
            <person name="Oliveira U."/>
            <person name="Santos F.R."/>
            <person name="Vidigal T.H.D.A."/>
            <person name="Brescovit A.D."/>
            <person name="Santos A.J."/>
        </authorList>
    </citation>
    <scope>NUCLEOTIDE SEQUENCE</scope>
    <source>
        <tissue evidence="1">Shoot tissue taken approximately 20 cm above the soil surface</tissue>
    </source>
</reference>
<proteinExistence type="predicted"/>
<dbReference type="AlphaFoldDB" id="A0A0A9BHB1"/>
<protein>
    <submittedName>
        <fullName evidence="1">Uncharacterized protein</fullName>
    </submittedName>
</protein>